<comment type="caution">
    <text evidence="9">The sequence shown here is derived from an EMBL/GenBank/DDBJ whole genome shotgun (WGS) entry which is preliminary data.</text>
</comment>
<dbReference type="SUPFAM" id="SSF51569">
    <property type="entry name" value="Aldolase"/>
    <property type="match status" value="1"/>
</dbReference>
<name>A0A1F8CTT8_9BACT</name>
<dbReference type="InterPro" id="IPR000741">
    <property type="entry name" value="FBA_I"/>
</dbReference>
<evidence type="ECO:0000256" key="8">
    <source>
        <dbReference type="ARBA" id="ARBA00072515"/>
    </source>
</evidence>
<accession>A0A1F8CTT8</accession>
<dbReference type="FunFam" id="3.20.20.70:FF:000140">
    <property type="entry name" value="Fructose-bisphosphate aldolase"/>
    <property type="match status" value="1"/>
</dbReference>
<dbReference type="Gene3D" id="3.20.20.70">
    <property type="entry name" value="Aldolase class I"/>
    <property type="match status" value="1"/>
</dbReference>
<comment type="similarity">
    <text evidence="3">Belongs to the class I fructose-bisphosphate aldolase family.</text>
</comment>
<evidence type="ECO:0000256" key="7">
    <source>
        <dbReference type="ARBA" id="ARBA00029799"/>
    </source>
</evidence>
<evidence type="ECO:0000256" key="4">
    <source>
        <dbReference type="ARBA" id="ARBA00013068"/>
    </source>
</evidence>
<dbReference type="InterPro" id="IPR013785">
    <property type="entry name" value="Aldolase_TIM"/>
</dbReference>
<dbReference type="AlphaFoldDB" id="A0A1F8CTT8"/>
<keyword evidence="5" id="KW-0324">Glycolysis</keyword>
<comment type="pathway">
    <text evidence="2">Carbohydrate degradation; glycolysis; D-glyceraldehyde 3-phosphate and glycerone phosphate from D-glucose: step 4/4.</text>
</comment>
<sequence>MNQALLAETAKRLVVKGKGILAADESLDTIQKRFDAINLESTEQNRQKYRELLFTTPEIEKYISGVILFNETVWQETAEGKLLTDILNERGIIPGIKVDEGKYPAPGSEEEYLTKGLDTLPERLEKYAETNLKFAKWRAVFTIKDNLPSEEITLENARRLAEYAFECQEFDLVPIVEPEVLMDGSHSIERCEEVTIDVLTQVFSELERRGVFLPGMLLKPNLIVSGKDNEQTSDAYQVSTKTIRVLTKCVPAEVPGIVFLSGGLTPVESTLYLNELNKKNKDLPWELSFSFGRALQEPVLKTWQGKAENIKAAQKAFLHRARLNSFARDGAYNREMEAEDEQNQ</sequence>
<reference evidence="9 10" key="1">
    <citation type="journal article" date="2016" name="Nat. Commun.">
        <title>Thousands of microbial genomes shed light on interconnected biogeochemical processes in an aquifer system.</title>
        <authorList>
            <person name="Anantharaman K."/>
            <person name="Brown C.T."/>
            <person name="Hug L.A."/>
            <person name="Sharon I."/>
            <person name="Castelle C.J."/>
            <person name="Probst A.J."/>
            <person name="Thomas B.C."/>
            <person name="Singh A."/>
            <person name="Wilkins M.J."/>
            <person name="Karaoz U."/>
            <person name="Brodie E.L."/>
            <person name="Williams K.H."/>
            <person name="Hubbard S.S."/>
            <person name="Banfield J.F."/>
        </authorList>
    </citation>
    <scope>NUCLEOTIDE SEQUENCE [LARGE SCALE GENOMIC DNA]</scope>
</reference>
<dbReference type="PANTHER" id="PTHR11627">
    <property type="entry name" value="FRUCTOSE-BISPHOSPHATE ALDOLASE"/>
    <property type="match status" value="1"/>
</dbReference>
<dbReference type="NCBIfam" id="NF033379">
    <property type="entry name" value="FrucBisAld_I"/>
    <property type="match status" value="1"/>
</dbReference>
<comment type="catalytic activity">
    <reaction evidence="1">
        <text>beta-D-fructose 1,6-bisphosphate = D-glyceraldehyde 3-phosphate + dihydroxyacetone phosphate</text>
        <dbReference type="Rhea" id="RHEA:14729"/>
        <dbReference type="ChEBI" id="CHEBI:32966"/>
        <dbReference type="ChEBI" id="CHEBI:57642"/>
        <dbReference type="ChEBI" id="CHEBI:59776"/>
        <dbReference type="EC" id="4.1.2.13"/>
    </reaction>
</comment>
<dbReference type="GO" id="GO:0006096">
    <property type="term" value="P:glycolytic process"/>
    <property type="evidence" value="ECO:0007669"/>
    <property type="project" value="UniProtKB-UniPathway"/>
</dbReference>
<dbReference type="UniPathway" id="UPA00109">
    <property type="reaction ID" value="UER00183"/>
</dbReference>
<dbReference type="Pfam" id="PF00274">
    <property type="entry name" value="Glycolytic"/>
    <property type="match status" value="1"/>
</dbReference>
<evidence type="ECO:0000256" key="5">
    <source>
        <dbReference type="ARBA" id="ARBA00023152"/>
    </source>
</evidence>
<proteinExistence type="inferred from homology"/>
<evidence type="ECO:0000313" key="9">
    <source>
        <dbReference type="EMBL" id="OGM79743.1"/>
    </source>
</evidence>
<dbReference type="EC" id="4.1.2.13" evidence="4"/>
<dbReference type="STRING" id="1802538.A2382_03260"/>
<dbReference type="Proteomes" id="UP000178999">
    <property type="component" value="Unassembled WGS sequence"/>
</dbReference>
<gene>
    <name evidence="9" type="ORF">A2382_03260</name>
</gene>
<evidence type="ECO:0000256" key="1">
    <source>
        <dbReference type="ARBA" id="ARBA00000441"/>
    </source>
</evidence>
<keyword evidence="6" id="KW-0456">Lyase</keyword>
<dbReference type="EMBL" id="MGHY01000008">
    <property type="protein sequence ID" value="OGM79743.1"/>
    <property type="molecule type" value="Genomic_DNA"/>
</dbReference>
<evidence type="ECO:0000256" key="3">
    <source>
        <dbReference type="ARBA" id="ARBA00010387"/>
    </source>
</evidence>
<organism evidence="9 10">
    <name type="scientific">Candidatus Woesebacteria bacterium RIFOXYB1_FULL_38_16</name>
    <dbReference type="NCBI Taxonomy" id="1802538"/>
    <lineage>
        <taxon>Bacteria</taxon>
        <taxon>Candidatus Woeseibacteriota</taxon>
    </lineage>
</organism>
<dbReference type="GO" id="GO:0004332">
    <property type="term" value="F:fructose-bisphosphate aldolase activity"/>
    <property type="evidence" value="ECO:0007669"/>
    <property type="project" value="UniProtKB-EC"/>
</dbReference>
<protein>
    <recommendedName>
        <fullName evidence="8">Probable fructose-bisphosphate aldolase class 1</fullName>
        <ecNumber evidence="4">4.1.2.13</ecNumber>
    </recommendedName>
    <alternativeName>
        <fullName evidence="7">Fructose-bisphosphate aldolase class I</fullName>
    </alternativeName>
</protein>
<evidence type="ECO:0000256" key="6">
    <source>
        <dbReference type="ARBA" id="ARBA00023239"/>
    </source>
</evidence>
<evidence type="ECO:0000256" key="2">
    <source>
        <dbReference type="ARBA" id="ARBA00004714"/>
    </source>
</evidence>
<evidence type="ECO:0000313" key="10">
    <source>
        <dbReference type="Proteomes" id="UP000178999"/>
    </source>
</evidence>